<proteinExistence type="predicted"/>
<keyword evidence="2" id="KW-1185">Reference proteome</keyword>
<dbReference type="AlphaFoldDB" id="A0A8X6IHW4"/>
<evidence type="ECO:0000313" key="2">
    <source>
        <dbReference type="Proteomes" id="UP000887013"/>
    </source>
</evidence>
<gene>
    <name evidence="1" type="ORF">NPIL_421971</name>
</gene>
<organism evidence="1 2">
    <name type="scientific">Nephila pilipes</name>
    <name type="common">Giant wood spider</name>
    <name type="synonym">Nephila maculata</name>
    <dbReference type="NCBI Taxonomy" id="299642"/>
    <lineage>
        <taxon>Eukaryota</taxon>
        <taxon>Metazoa</taxon>
        <taxon>Ecdysozoa</taxon>
        <taxon>Arthropoda</taxon>
        <taxon>Chelicerata</taxon>
        <taxon>Arachnida</taxon>
        <taxon>Araneae</taxon>
        <taxon>Araneomorphae</taxon>
        <taxon>Entelegynae</taxon>
        <taxon>Araneoidea</taxon>
        <taxon>Nephilidae</taxon>
        <taxon>Nephila</taxon>
    </lineage>
</organism>
<accession>A0A8X6IHW4</accession>
<name>A0A8X6IHW4_NEPPI</name>
<evidence type="ECO:0000313" key="1">
    <source>
        <dbReference type="EMBL" id="GFS43704.1"/>
    </source>
</evidence>
<dbReference type="Proteomes" id="UP000887013">
    <property type="component" value="Unassembled WGS sequence"/>
</dbReference>
<dbReference type="EMBL" id="BMAW01090222">
    <property type="protein sequence ID" value="GFS43704.1"/>
    <property type="molecule type" value="Genomic_DNA"/>
</dbReference>
<protein>
    <submittedName>
        <fullName evidence="1">Uncharacterized protein</fullName>
    </submittedName>
</protein>
<reference evidence="1" key="1">
    <citation type="submission" date="2020-08" db="EMBL/GenBank/DDBJ databases">
        <title>Multicomponent nature underlies the extraordinary mechanical properties of spider dragline silk.</title>
        <authorList>
            <person name="Kono N."/>
            <person name="Nakamura H."/>
            <person name="Mori M."/>
            <person name="Yoshida Y."/>
            <person name="Ohtoshi R."/>
            <person name="Malay A.D."/>
            <person name="Moran D.A.P."/>
            <person name="Tomita M."/>
            <person name="Numata K."/>
            <person name="Arakawa K."/>
        </authorList>
    </citation>
    <scope>NUCLEOTIDE SEQUENCE</scope>
</reference>
<comment type="caution">
    <text evidence="1">The sequence shown here is derived from an EMBL/GenBank/DDBJ whole genome shotgun (WGS) entry which is preliminary data.</text>
</comment>
<sequence length="88" mass="8858">MPILGGKDGAHAGLGANSNLGVNAGFGVGAGLKVGAGLGADTGLKGNAGLGAKLGFRSDAIRWEGLELMHMEQFLILESVLFLEPLLV</sequence>